<comment type="caution">
    <text evidence="1">The sequence shown here is derived from an EMBL/GenBank/DDBJ whole genome shotgun (WGS) entry which is preliminary data.</text>
</comment>
<name>A0ACC2FA36_DALPE</name>
<keyword evidence="2" id="KW-1185">Reference proteome</keyword>
<dbReference type="EMBL" id="CM055758">
    <property type="protein sequence ID" value="KAJ7988209.1"/>
    <property type="molecule type" value="Genomic_DNA"/>
</dbReference>
<proteinExistence type="predicted"/>
<reference evidence="1" key="1">
    <citation type="submission" date="2021-05" db="EMBL/GenBank/DDBJ databases">
        <authorList>
            <person name="Pan Q."/>
            <person name="Jouanno E."/>
            <person name="Zahm M."/>
            <person name="Klopp C."/>
            <person name="Cabau C."/>
            <person name="Louis A."/>
            <person name="Berthelot C."/>
            <person name="Parey E."/>
            <person name="Roest Crollius H."/>
            <person name="Montfort J."/>
            <person name="Robinson-Rechavi M."/>
            <person name="Bouchez O."/>
            <person name="Lampietro C."/>
            <person name="Lopez Roques C."/>
            <person name="Donnadieu C."/>
            <person name="Postlethwait J."/>
            <person name="Bobe J."/>
            <person name="Dillon D."/>
            <person name="Chandos A."/>
            <person name="von Hippel F."/>
            <person name="Guiguen Y."/>
        </authorList>
    </citation>
    <scope>NUCLEOTIDE SEQUENCE</scope>
    <source>
        <strain evidence="1">YG-Jan2019</strain>
    </source>
</reference>
<protein>
    <submittedName>
        <fullName evidence="1">Uncharacterized protein</fullName>
    </submittedName>
</protein>
<sequence>MITVPSNGCERRGGKQYKERGDTLPCVVSRERLPTAQPGSHRSTKPRTSRALGLSRPPAVKSMWDIYDGFPMLCFSAAFGTGRGNQTKGEVPRQQFPGARQRDRRTRTSAVKHKAIPRCVSGQICGSAASEEVTQVKGVCGRC</sequence>
<evidence type="ECO:0000313" key="1">
    <source>
        <dbReference type="EMBL" id="KAJ7988209.1"/>
    </source>
</evidence>
<evidence type="ECO:0000313" key="2">
    <source>
        <dbReference type="Proteomes" id="UP001157502"/>
    </source>
</evidence>
<gene>
    <name evidence="1" type="ORF">DPEC_G00321230</name>
</gene>
<dbReference type="Proteomes" id="UP001157502">
    <property type="component" value="Chromosome 31"/>
</dbReference>
<accession>A0ACC2FA36</accession>
<organism evidence="1 2">
    <name type="scientific">Dallia pectoralis</name>
    <name type="common">Alaska blackfish</name>
    <dbReference type="NCBI Taxonomy" id="75939"/>
    <lineage>
        <taxon>Eukaryota</taxon>
        <taxon>Metazoa</taxon>
        <taxon>Chordata</taxon>
        <taxon>Craniata</taxon>
        <taxon>Vertebrata</taxon>
        <taxon>Euteleostomi</taxon>
        <taxon>Actinopterygii</taxon>
        <taxon>Neopterygii</taxon>
        <taxon>Teleostei</taxon>
        <taxon>Protacanthopterygii</taxon>
        <taxon>Esociformes</taxon>
        <taxon>Umbridae</taxon>
        <taxon>Dallia</taxon>
    </lineage>
</organism>